<keyword evidence="3 12" id="KW-0813">Transport</keyword>
<evidence type="ECO:0000256" key="3">
    <source>
        <dbReference type="ARBA" id="ARBA00022448"/>
    </source>
</evidence>
<evidence type="ECO:0000256" key="10">
    <source>
        <dbReference type="ARBA" id="ARBA00023201"/>
    </source>
</evidence>
<evidence type="ECO:0000256" key="13">
    <source>
        <dbReference type="SAM" id="Phobius"/>
    </source>
</evidence>
<keyword evidence="7" id="KW-0915">Sodium</keyword>
<evidence type="ECO:0000256" key="7">
    <source>
        <dbReference type="ARBA" id="ARBA00023053"/>
    </source>
</evidence>
<reference evidence="14 15" key="1">
    <citation type="submission" date="2015-04" db="EMBL/GenBank/DDBJ databases">
        <authorList>
            <person name="Syromyatnikov M.Y."/>
            <person name="Popov V.N."/>
        </authorList>
    </citation>
    <scope>NUCLEOTIDE SEQUENCE [LARGE SCALE GENOMIC DNA]</scope>
</reference>
<dbReference type="Proteomes" id="UP000183832">
    <property type="component" value="Unassembled WGS sequence"/>
</dbReference>
<dbReference type="AlphaFoldDB" id="A0A1J1I6N9"/>
<evidence type="ECO:0000256" key="11">
    <source>
        <dbReference type="ARBA" id="ARBA00023303"/>
    </source>
</evidence>
<organism evidence="14 15">
    <name type="scientific">Clunio marinus</name>
    <dbReference type="NCBI Taxonomy" id="568069"/>
    <lineage>
        <taxon>Eukaryota</taxon>
        <taxon>Metazoa</taxon>
        <taxon>Ecdysozoa</taxon>
        <taxon>Arthropoda</taxon>
        <taxon>Hexapoda</taxon>
        <taxon>Insecta</taxon>
        <taxon>Pterygota</taxon>
        <taxon>Neoptera</taxon>
        <taxon>Endopterygota</taxon>
        <taxon>Diptera</taxon>
        <taxon>Nematocera</taxon>
        <taxon>Chironomoidea</taxon>
        <taxon>Chironomidae</taxon>
        <taxon>Clunio</taxon>
    </lineage>
</organism>
<evidence type="ECO:0000256" key="6">
    <source>
        <dbReference type="ARBA" id="ARBA00022989"/>
    </source>
</evidence>
<evidence type="ECO:0000313" key="15">
    <source>
        <dbReference type="Proteomes" id="UP000183832"/>
    </source>
</evidence>
<keyword evidence="8 12" id="KW-0406">Ion transport</keyword>
<keyword evidence="9 13" id="KW-0472">Membrane</keyword>
<dbReference type="PANTHER" id="PTHR11690:SF285">
    <property type="entry name" value="PICKPOCKET 3"/>
    <property type="match status" value="1"/>
</dbReference>
<dbReference type="EMBL" id="CVRI01000043">
    <property type="protein sequence ID" value="CRK95957.1"/>
    <property type="molecule type" value="Genomic_DNA"/>
</dbReference>
<evidence type="ECO:0000256" key="5">
    <source>
        <dbReference type="ARBA" id="ARBA00022692"/>
    </source>
</evidence>
<name>A0A1J1I6N9_9DIPT</name>
<evidence type="ECO:0000256" key="4">
    <source>
        <dbReference type="ARBA" id="ARBA00022461"/>
    </source>
</evidence>
<dbReference type="GO" id="GO:0015280">
    <property type="term" value="F:ligand-gated sodium channel activity"/>
    <property type="evidence" value="ECO:0007669"/>
    <property type="project" value="TreeGrafter"/>
</dbReference>
<proteinExistence type="inferred from homology"/>
<keyword evidence="11 12" id="KW-0407">Ion channel</keyword>
<keyword evidence="5 12" id="KW-0812">Transmembrane</keyword>
<evidence type="ECO:0000256" key="8">
    <source>
        <dbReference type="ARBA" id="ARBA00023065"/>
    </source>
</evidence>
<comment type="similarity">
    <text evidence="2 12">Belongs to the amiloride-sensitive sodium channel (TC 1.A.6) family.</text>
</comment>
<dbReference type="PANTHER" id="PTHR11690">
    <property type="entry name" value="AMILORIDE-SENSITIVE SODIUM CHANNEL-RELATED"/>
    <property type="match status" value="1"/>
</dbReference>
<evidence type="ECO:0000313" key="14">
    <source>
        <dbReference type="EMBL" id="CRK95957.1"/>
    </source>
</evidence>
<dbReference type="GO" id="GO:0005886">
    <property type="term" value="C:plasma membrane"/>
    <property type="evidence" value="ECO:0007669"/>
    <property type="project" value="TreeGrafter"/>
</dbReference>
<feature type="transmembrane region" description="Helical" evidence="13">
    <location>
        <begin position="54"/>
        <end position="71"/>
    </location>
</feature>
<dbReference type="OrthoDB" id="18487at2759"/>
<gene>
    <name evidence="14" type="primary">similar to GI19625</name>
    <name evidence="14" type="ORF">CLUMA_CG009401</name>
</gene>
<comment type="subcellular location">
    <subcellularLocation>
        <location evidence="1">Membrane</location>
        <topology evidence="1">Multi-pass membrane protein</topology>
    </subcellularLocation>
</comment>
<feature type="transmembrane region" description="Helical" evidence="13">
    <location>
        <begin position="394"/>
        <end position="415"/>
    </location>
</feature>
<sequence length="442" mass="51391">MKQKRPNLKSKIYEKLNSEDVKSFWRFFGEFITKSSIHGVKYICDSSLHPFERVFWFIILLLTCWGAYKIGMTQYSRFAANPTVISLEKDYRQWNGTLPSLTVCYHNRINESKAQDLIKRLWGYEQDDEEYSYFFNYIQAVVNVNESFSKFNRFANDKRLEYINMLTIAKEVHPLINSIVSSYDTLVEFKMNEIITEKGICYNVNSIAWHMISTLYIAIHSPLEIPSDKTPFFSIGMTDEIESTYNMLETMFNKRRSSDALRTLNVIQRKCIFNDESIEQLLIYSYGGLIICLITCSLVCRAKEALRLCGCRPYFYPFVNGTSCSPAGLLCLDVKKWRNRIVSCACPKTCVEIVYTQNSLKKINWAADGGIPFTQKSSFRYEILAPRARLRRDVLFSLDDLIVSFGAVGALFLGYNFRDQAVMIYFLIKSVIEFVYIRCIKQ</sequence>
<evidence type="ECO:0000256" key="12">
    <source>
        <dbReference type="RuleBase" id="RU000679"/>
    </source>
</evidence>
<keyword evidence="15" id="KW-1185">Reference proteome</keyword>
<evidence type="ECO:0000256" key="1">
    <source>
        <dbReference type="ARBA" id="ARBA00004141"/>
    </source>
</evidence>
<evidence type="ECO:0000256" key="9">
    <source>
        <dbReference type="ARBA" id="ARBA00023136"/>
    </source>
</evidence>
<dbReference type="InterPro" id="IPR001873">
    <property type="entry name" value="ENaC"/>
</dbReference>
<feature type="transmembrane region" description="Helical" evidence="13">
    <location>
        <begin position="281"/>
        <end position="300"/>
    </location>
</feature>
<dbReference type="STRING" id="568069.A0A1J1I6N9"/>
<keyword evidence="10 12" id="KW-0739">Sodium transport</keyword>
<keyword evidence="6 13" id="KW-1133">Transmembrane helix</keyword>
<dbReference type="Pfam" id="PF00858">
    <property type="entry name" value="ASC"/>
    <property type="match status" value="1"/>
</dbReference>
<protein>
    <submittedName>
        <fullName evidence="14">CLUMA_CG009401, isoform A</fullName>
    </submittedName>
</protein>
<evidence type="ECO:0000256" key="2">
    <source>
        <dbReference type="ARBA" id="ARBA00007193"/>
    </source>
</evidence>
<feature type="transmembrane region" description="Helical" evidence="13">
    <location>
        <begin position="421"/>
        <end position="440"/>
    </location>
</feature>
<keyword evidence="4 12" id="KW-0894">Sodium channel</keyword>
<accession>A0A1J1I6N9</accession>